<dbReference type="GO" id="GO:0016994">
    <property type="term" value="F:precorrin-6A reductase activity"/>
    <property type="evidence" value="ECO:0007669"/>
    <property type="project" value="InterPro"/>
</dbReference>
<gene>
    <name evidence="4" type="primary">cbiJ</name>
    <name evidence="4" type="ORF">KL86SPO_30752</name>
</gene>
<dbReference type="UniPathway" id="UPA00148"/>
<sequence>MILVLAGTQDGRQLAACLAAGGYQVMVSVISDYGRSLAELPGIGVHTGQLTLAGMEEFIATRRIKAIVDASHPYAANVSANAMSACETGGIDYIRYERSEVSVPEYRQLHLVKDAAEAAKIAAGLGKNIFLTTGSRTLKIFKTEPLLADCRLIARVLPQPEVITECIELGFKPGDIVAIQGPFSHALNAALFREYGTEVVITKNSGTIGGADTKISAAMELGLKLVVIGRPAIEYKNLCRTSDEVMTRLLAGTAAK</sequence>
<comment type="pathway">
    <text evidence="1">Cofactor biosynthesis; adenosylcobalamin biosynthesis.</text>
</comment>
<dbReference type="RefSeq" id="WP_075754847.1">
    <property type="nucleotide sequence ID" value="NZ_LT608335.1"/>
</dbReference>
<dbReference type="PROSITE" id="PS51014">
    <property type="entry name" value="COBK_CBIJ"/>
    <property type="match status" value="1"/>
</dbReference>
<accession>A0A212LSH8</accession>
<protein>
    <submittedName>
        <fullName evidence="4">Cobalt-precorrin-6A reductase CbiJ</fullName>
        <ecNumber evidence="4">1.3.1.-</ecNumber>
    </submittedName>
</protein>
<reference evidence="4" key="1">
    <citation type="submission" date="2016-08" db="EMBL/GenBank/DDBJ databases">
        <authorList>
            <person name="Seilhamer J.J."/>
        </authorList>
    </citation>
    <scope>NUCLEOTIDE SEQUENCE</scope>
    <source>
        <strain evidence="4">86</strain>
    </source>
</reference>
<dbReference type="AlphaFoldDB" id="A0A212LSH8"/>
<evidence type="ECO:0000256" key="3">
    <source>
        <dbReference type="ARBA" id="ARBA00023002"/>
    </source>
</evidence>
<dbReference type="NCBIfam" id="TIGR00715">
    <property type="entry name" value="precor6x_red"/>
    <property type="match status" value="1"/>
</dbReference>
<keyword evidence="2" id="KW-0169">Cobalamin biosynthesis</keyword>
<evidence type="ECO:0000256" key="2">
    <source>
        <dbReference type="ARBA" id="ARBA00022573"/>
    </source>
</evidence>
<dbReference type="PANTHER" id="PTHR36925:SF1">
    <property type="entry name" value="COBALT-PRECORRIN-6A REDUCTASE"/>
    <property type="match status" value="1"/>
</dbReference>
<organism evidence="4">
    <name type="scientific">uncultured Sporomusa sp</name>
    <dbReference type="NCBI Taxonomy" id="307249"/>
    <lineage>
        <taxon>Bacteria</taxon>
        <taxon>Bacillati</taxon>
        <taxon>Bacillota</taxon>
        <taxon>Negativicutes</taxon>
        <taxon>Selenomonadales</taxon>
        <taxon>Sporomusaceae</taxon>
        <taxon>Sporomusa</taxon>
        <taxon>environmental samples</taxon>
    </lineage>
</organism>
<dbReference type="EMBL" id="FMJE01000003">
    <property type="protein sequence ID" value="SCM80574.1"/>
    <property type="molecule type" value="Genomic_DNA"/>
</dbReference>
<proteinExistence type="predicted"/>
<name>A0A212LSH8_9FIRM</name>
<dbReference type="GO" id="GO:0009236">
    <property type="term" value="P:cobalamin biosynthetic process"/>
    <property type="evidence" value="ECO:0007669"/>
    <property type="project" value="UniProtKB-UniPathway"/>
</dbReference>
<dbReference type="EC" id="1.3.1.-" evidence="4"/>
<evidence type="ECO:0000313" key="4">
    <source>
        <dbReference type="EMBL" id="SCM80574.1"/>
    </source>
</evidence>
<keyword evidence="3 4" id="KW-0560">Oxidoreductase</keyword>
<evidence type="ECO:0000256" key="1">
    <source>
        <dbReference type="ARBA" id="ARBA00004953"/>
    </source>
</evidence>
<dbReference type="PANTHER" id="PTHR36925">
    <property type="entry name" value="COBALT-PRECORRIN-6A REDUCTASE"/>
    <property type="match status" value="1"/>
</dbReference>
<dbReference type="Pfam" id="PF02571">
    <property type="entry name" value="CbiJ"/>
    <property type="match status" value="1"/>
</dbReference>
<dbReference type="InterPro" id="IPR003723">
    <property type="entry name" value="Precorrin-6x_reduct"/>
</dbReference>